<feature type="domain" description="Amino acid transporter transmembrane" evidence="8">
    <location>
        <begin position="58"/>
        <end position="493"/>
    </location>
</feature>
<keyword evidence="6 7" id="KW-0472">Membrane</keyword>
<feature type="transmembrane region" description="Helical" evidence="7">
    <location>
        <begin position="469"/>
        <end position="494"/>
    </location>
</feature>
<evidence type="ECO:0000259" key="8">
    <source>
        <dbReference type="Pfam" id="PF01490"/>
    </source>
</evidence>
<feature type="transmembrane region" description="Helical" evidence="7">
    <location>
        <begin position="144"/>
        <end position="172"/>
    </location>
</feature>
<keyword evidence="5 7" id="KW-1133">Transmembrane helix</keyword>
<gene>
    <name evidence="9" type="ORF">LE_TR17107_c0_g1_i1_g.54640</name>
</gene>
<accession>A0A1J3HS02</accession>
<feature type="transmembrane region" description="Helical" evidence="7">
    <location>
        <begin position="437"/>
        <end position="457"/>
    </location>
</feature>
<feature type="transmembrane region" description="Helical" evidence="7">
    <location>
        <begin position="62"/>
        <end position="84"/>
    </location>
</feature>
<feature type="transmembrane region" description="Helical" evidence="7">
    <location>
        <begin position="90"/>
        <end position="112"/>
    </location>
</feature>
<keyword evidence="2" id="KW-0813">Transport</keyword>
<dbReference type="AlphaFoldDB" id="A0A1J3HS02"/>
<comment type="subcellular location">
    <subcellularLocation>
        <location evidence="1">Membrane</location>
    </subcellularLocation>
</comment>
<dbReference type="EMBL" id="GEVL01007365">
    <property type="protein sequence ID" value="JAU69976.1"/>
    <property type="molecule type" value="Transcribed_RNA"/>
</dbReference>
<evidence type="ECO:0000313" key="9">
    <source>
        <dbReference type="EMBL" id="JAU69976.1"/>
    </source>
</evidence>
<dbReference type="PANTHER" id="PTHR48017">
    <property type="entry name" value="OS05G0424000 PROTEIN-RELATED"/>
    <property type="match status" value="1"/>
</dbReference>
<organism evidence="9">
    <name type="scientific">Noccaea caerulescens</name>
    <name type="common">Alpine penny-cress</name>
    <name type="synonym">Thlaspi caerulescens</name>
    <dbReference type="NCBI Taxonomy" id="107243"/>
    <lineage>
        <taxon>Eukaryota</taxon>
        <taxon>Viridiplantae</taxon>
        <taxon>Streptophyta</taxon>
        <taxon>Embryophyta</taxon>
        <taxon>Tracheophyta</taxon>
        <taxon>Spermatophyta</taxon>
        <taxon>Magnoliopsida</taxon>
        <taxon>eudicotyledons</taxon>
        <taxon>Gunneridae</taxon>
        <taxon>Pentapetalae</taxon>
        <taxon>rosids</taxon>
        <taxon>malvids</taxon>
        <taxon>Brassicales</taxon>
        <taxon>Brassicaceae</taxon>
        <taxon>Coluteocarpeae</taxon>
        <taxon>Noccaea</taxon>
    </lineage>
</organism>
<keyword evidence="4" id="KW-0029">Amino-acid transport</keyword>
<feature type="transmembrane region" description="Helical" evidence="7">
    <location>
        <begin position="411"/>
        <end position="431"/>
    </location>
</feature>
<dbReference type="GO" id="GO:0016020">
    <property type="term" value="C:membrane"/>
    <property type="evidence" value="ECO:0007669"/>
    <property type="project" value="UniProtKB-SubCell"/>
</dbReference>
<evidence type="ECO:0000256" key="5">
    <source>
        <dbReference type="ARBA" id="ARBA00022989"/>
    </source>
</evidence>
<feature type="transmembrane region" description="Helical" evidence="7">
    <location>
        <begin position="345"/>
        <end position="366"/>
    </location>
</feature>
<keyword evidence="3 7" id="KW-0812">Transmembrane</keyword>
<sequence length="499" mass="55337">MLSCCLECLPAYIYTHTHPILHISLNKKREKIMDIKANDESGVLRPTEIQLHDSVSKRTGTLWSAVAHIITGVIGAGVLSLAWATSELGWIGGPTAVIAFAAVTILSAFLLCDCYRFPDPVNGPLRLNSYSQAVKLYLGKKNQIVCGVFVYICLIGCGVAYTIVTATCLRAILRSNCYHREGHSATCSYEDYNNYFMLLFGLVQIAMSQIPNFHKMLWLSLIAAIMSFTYSSIGLGLAFGQVIENRKIEGSIRGSPAENRGAKVWLVFQAIGNIAFAYPYSIILFEIQDTLRSPPAEKQTMKKASTTAVVITTFFYLCCGCFGYAAFGDATPGNLLTGFGFYEPFWLVDFANACIVLHLVGGYQVYSQPIFAAMERCLTEKYPQNKFIARFYGFKPPFSKGGTVKLNPMRVCLRTTYVVIITGVAMVFPYFNEVLGVLGALGFWPLAVYFPVEMCILQKKIQVWTRPWLLLRAFSFICLLVSLLAFVGSVYGLVGAKFR</sequence>
<proteinExistence type="predicted"/>
<protein>
    <submittedName>
        <fullName evidence="9">Putative amino acid permease 7</fullName>
    </submittedName>
</protein>
<dbReference type="GO" id="GO:0006865">
    <property type="term" value="P:amino acid transport"/>
    <property type="evidence" value="ECO:0007669"/>
    <property type="project" value="UniProtKB-KW"/>
</dbReference>
<reference evidence="9" key="1">
    <citation type="submission" date="2016-07" db="EMBL/GenBank/DDBJ databases">
        <title>De novo transcriptome assembly of four accessions of the metal hyperaccumulator plant Noccaea caerulescens.</title>
        <authorList>
            <person name="Blande D."/>
            <person name="Halimaa P."/>
            <person name="Tervahauta A.I."/>
            <person name="Aarts M.G."/>
            <person name="Karenlampi S.O."/>
        </authorList>
    </citation>
    <scope>NUCLEOTIDE SEQUENCE</scope>
</reference>
<feature type="transmembrane region" description="Helical" evidence="7">
    <location>
        <begin position="263"/>
        <end position="285"/>
    </location>
</feature>
<name>A0A1J3HS02_NOCCA</name>
<feature type="transmembrane region" description="Helical" evidence="7">
    <location>
        <begin position="306"/>
        <end position="325"/>
    </location>
</feature>
<evidence type="ECO:0000256" key="2">
    <source>
        <dbReference type="ARBA" id="ARBA00022448"/>
    </source>
</evidence>
<evidence type="ECO:0000256" key="6">
    <source>
        <dbReference type="ARBA" id="ARBA00023136"/>
    </source>
</evidence>
<evidence type="ECO:0000256" key="4">
    <source>
        <dbReference type="ARBA" id="ARBA00022970"/>
    </source>
</evidence>
<dbReference type="Pfam" id="PF01490">
    <property type="entry name" value="Aa_trans"/>
    <property type="match status" value="1"/>
</dbReference>
<evidence type="ECO:0000256" key="7">
    <source>
        <dbReference type="SAM" id="Phobius"/>
    </source>
</evidence>
<dbReference type="InterPro" id="IPR013057">
    <property type="entry name" value="AA_transpt_TM"/>
</dbReference>
<evidence type="ECO:0000256" key="1">
    <source>
        <dbReference type="ARBA" id="ARBA00004370"/>
    </source>
</evidence>
<feature type="transmembrane region" description="Helical" evidence="7">
    <location>
        <begin position="217"/>
        <end position="243"/>
    </location>
</feature>
<evidence type="ECO:0000256" key="3">
    <source>
        <dbReference type="ARBA" id="ARBA00022692"/>
    </source>
</evidence>